<dbReference type="PROSITE" id="PS51094">
    <property type="entry name" value="PTS_EIIA_TYPE_2"/>
    <property type="match status" value="1"/>
</dbReference>
<evidence type="ECO:0000256" key="12">
    <source>
        <dbReference type="ARBA" id="ARBA00022683"/>
    </source>
</evidence>
<sequence>MAYTATGGGDASSSNLKVRVQQVGRFLSSMVMPNIGAFIAWGIITTLFIPTGWLPNEFFAKLVGPMITYLLPLLLGYTGGKLVYGERGAVVGAIVTAGVIVGTDIPMFLGAMLVGPFGGWAIKQFDRLVDGKIRPGFEMLVNNFSAGILGMILAMLAFAIVGPVVEYLSAALGAGVNALISTGLIPLASILVEPAKVLFLNNAINHGVFTPLGIQQAAEQGKSLVFLIEANPGPGLGLLLAYMVFGRGNAKESAPGAAIIHFFGGIHEIYFPYVLMKPRLIIAMILGGATGVAANMLLGGGLRAPSSPGSIFAVLGMTPADGFVGVISAVVLGALVTFLVASVLLKTDKSDVEEDLAATTARVKAMKAESKGMAAPVAAAPAAAASAAISGPVRSVLVACDAGMGSSAMGASMLRKKLDQAGLGAIRSGNVAINALPADVDVVITHKDLTERARRAAPNATHVSITNFLDGAAYDRIVAEIKAKADSAAAPAAGKPEGGASFNLGEENIFLGLTASTKEEAVRFAGSKLLEMGAITPSYIDAMLQRETIVSTYLGQSLAMPHGTNEAKNEVLKTGIVVCQYPDGVFFGPEPENVARLVVGLAAKGNEHMDVMSALARVLENPKVVAHLATTKNPADVLRILDLG</sequence>
<keyword evidence="13 18" id="KW-0812">Transmembrane</keyword>
<dbReference type="Pfam" id="PF02302">
    <property type="entry name" value="PTS_IIB"/>
    <property type="match status" value="1"/>
</dbReference>
<reference evidence="22 23" key="1">
    <citation type="submission" date="2017-08" db="EMBL/GenBank/DDBJ databases">
        <title>Pleomorphomonas carboxidotrophicus sp. nov., a new mesophilic hydrogenogenic carboxidotroph.</title>
        <authorList>
            <person name="Esquivel-Elizondo S."/>
            <person name="Krajmalnik-Brown R."/>
            <person name="Maldonado J."/>
        </authorList>
    </citation>
    <scope>NUCLEOTIDE SEQUENCE [LARGE SCALE GENOMIC DNA]</scope>
    <source>
        <strain evidence="22 23">SVCO-16</strain>
    </source>
</reference>
<evidence type="ECO:0000256" key="2">
    <source>
        <dbReference type="ARBA" id="ARBA00004429"/>
    </source>
</evidence>
<evidence type="ECO:0000259" key="21">
    <source>
        <dbReference type="PROSITE" id="PS51104"/>
    </source>
</evidence>
<name>A0A2G9X0C5_9HYPH</name>
<evidence type="ECO:0000256" key="6">
    <source>
        <dbReference type="ARBA" id="ARBA00022448"/>
    </source>
</evidence>
<dbReference type="GO" id="GO:0009401">
    <property type="term" value="P:phosphoenolpyruvate-dependent sugar phosphotransferase system"/>
    <property type="evidence" value="ECO:0007669"/>
    <property type="project" value="UniProtKB-KW"/>
</dbReference>
<keyword evidence="14" id="KW-0418">Kinase</keyword>
<dbReference type="AlphaFoldDB" id="A0A2G9X0C5"/>
<feature type="transmembrane region" description="Helical" evidence="18">
    <location>
        <begin position="66"/>
        <end position="84"/>
    </location>
</feature>
<evidence type="ECO:0000256" key="9">
    <source>
        <dbReference type="ARBA" id="ARBA00022553"/>
    </source>
</evidence>
<evidence type="ECO:0000256" key="16">
    <source>
        <dbReference type="ARBA" id="ARBA00023136"/>
    </source>
</evidence>
<feature type="transmembrane region" description="Helical" evidence="18">
    <location>
        <begin position="35"/>
        <end position="54"/>
    </location>
</feature>
<keyword evidence="7" id="KW-1003">Cell membrane</keyword>
<keyword evidence="10" id="KW-0762">Sugar transport</keyword>
<dbReference type="OrthoDB" id="9814222at2"/>
<comment type="subunit">
    <text evidence="3">Homodimer.</text>
</comment>
<dbReference type="InterPro" id="IPR013011">
    <property type="entry name" value="PTS_EIIB_2"/>
</dbReference>
<dbReference type="PANTHER" id="PTHR30181:SF2">
    <property type="entry name" value="PTS SYSTEM MANNITOL-SPECIFIC EIICBA COMPONENT"/>
    <property type="match status" value="1"/>
</dbReference>
<dbReference type="Proteomes" id="UP000231070">
    <property type="component" value="Unassembled WGS sequence"/>
</dbReference>
<dbReference type="InterPro" id="IPR003352">
    <property type="entry name" value="PTS_EIIC"/>
</dbReference>
<dbReference type="CDD" id="cd00211">
    <property type="entry name" value="PTS_IIA_fru"/>
    <property type="match status" value="1"/>
</dbReference>
<feature type="transmembrane region" description="Helical" evidence="18">
    <location>
        <begin position="140"/>
        <end position="161"/>
    </location>
</feature>
<feature type="transmembrane region" description="Helical" evidence="18">
    <location>
        <begin position="167"/>
        <end position="192"/>
    </location>
</feature>
<dbReference type="Pfam" id="PF02378">
    <property type="entry name" value="PTS_EIIC"/>
    <property type="match status" value="1"/>
</dbReference>
<feature type="transmembrane region" description="Helical" evidence="18">
    <location>
        <begin position="90"/>
        <end position="119"/>
    </location>
</feature>
<evidence type="ECO:0000313" key="22">
    <source>
        <dbReference type="EMBL" id="PIO99830.1"/>
    </source>
</evidence>
<protein>
    <recommendedName>
        <fullName evidence="5">PTS system mannitol-specific EIICBA component</fullName>
        <ecNumber evidence="4">2.7.1.197</ecNumber>
    </recommendedName>
    <alternativeName>
        <fullName evidence="17">EIICBA-Mtl</fullName>
    </alternativeName>
</protein>
<accession>A0A2G9X0C5</accession>
<gene>
    <name evidence="22" type="ORF">CJ014_07930</name>
</gene>
<dbReference type="InterPro" id="IPR013014">
    <property type="entry name" value="PTS_EIIC_2"/>
</dbReference>
<evidence type="ECO:0000313" key="23">
    <source>
        <dbReference type="Proteomes" id="UP000231070"/>
    </source>
</evidence>
<dbReference type="Gene3D" id="3.40.930.10">
    <property type="entry name" value="Mannitol-specific EII, Chain A"/>
    <property type="match status" value="1"/>
</dbReference>
<comment type="subcellular location">
    <subcellularLocation>
        <location evidence="2">Cell inner membrane</location>
        <topology evidence="2">Multi-pass membrane protein</topology>
    </subcellularLocation>
</comment>
<dbReference type="InterPro" id="IPR029503">
    <property type="entry name" value="PTS_EIIB_mannitol"/>
</dbReference>
<dbReference type="GO" id="GO:0016301">
    <property type="term" value="F:kinase activity"/>
    <property type="evidence" value="ECO:0007669"/>
    <property type="project" value="UniProtKB-KW"/>
</dbReference>
<keyword evidence="16 18" id="KW-0472">Membrane</keyword>
<evidence type="ECO:0000259" key="19">
    <source>
        <dbReference type="PROSITE" id="PS51094"/>
    </source>
</evidence>
<dbReference type="NCBIfam" id="TIGR00851">
    <property type="entry name" value="mtlA"/>
    <property type="match status" value="1"/>
</dbReference>
<feature type="transmembrane region" description="Helical" evidence="18">
    <location>
        <begin position="322"/>
        <end position="345"/>
    </location>
</feature>
<dbReference type="PROSITE" id="PS51104">
    <property type="entry name" value="PTS_EIIC_TYPE_2"/>
    <property type="match status" value="1"/>
</dbReference>
<evidence type="ECO:0000256" key="10">
    <source>
        <dbReference type="ARBA" id="ARBA00022597"/>
    </source>
</evidence>
<evidence type="ECO:0000256" key="1">
    <source>
        <dbReference type="ARBA" id="ARBA00001655"/>
    </source>
</evidence>
<feature type="domain" description="PTS EIIC type-2" evidence="21">
    <location>
        <begin position="23"/>
        <end position="338"/>
    </location>
</feature>
<comment type="catalytic activity">
    <reaction evidence="1">
        <text>D-mannitol(out) + N(pros)-phospho-L-histidyl-[protein] = D-mannitol 1-phosphate(in) + L-histidyl-[protein]</text>
        <dbReference type="Rhea" id="RHEA:33363"/>
        <dbReference type="Rhea" id="RHEA-COMP:9745"/>
        <dbReference type="Rhea" id="RHEA-COMP:9746"/>
        <dbReference type="ChEBI" id="CHEBI:16899"/>
        <dbReference type="ChEBI" id="CHEBI:29979"/>
        <dbReference type="ChEBI" id="CHEBI:61381"/>
        <dbReference type="ChEBI" id="CHEBI:64837"/>
        <dbReference type="EC" id="2.7.1.197"/>
    </reaction>
</comment>
<evidence type="ECO:0000256" key="14">
    <source>
        <dbReference type="ARBA" id="ARBA00022777"/>
    </source>
</evidence>
<dbReference type="InterPro" id="IPR016152">
    <property type="entry name" value="PTrfase/Anion_transptr"/>
</dbReference>
<evidence type="ECO:0000256" key="8">
    <source>
        <dbReference type="ARBA" id="ARBA00022519"/>
    </source>
</evidence>
<keyword evidence="12" id="KW-0598">Phosphotransferase system</keyword>
<evidence type="ECO:0000256" key="7">
    <source>
        <dbReference type="ARBA" id="ARBA00022475"/>
    </source>
</evidence>
<feature type="domain" description="PTS EIIB type-2" evidence="20">
    <location>
        <begin position="394"/>
        <end position="486"/>
    </location>
</feature>
<evidence type="ECO:0000256" key="17">
    <source>
        <dbReference type="ARBA" id="ARBA00030684"/>
    </source>
</evidence>
<keyword evidence="15 18" id="KW-1133">Transmembrane helix</keyword>
<evidence type="ECO:0000256" key="15">
    <source>
        <dbReference type="ARBA" id="ARBA00022989"/>
    </source>
</evidence>
<evidence type="ECO:0000256" key="11">
    <source>
        <dbReference type="ARBA" id="ARBA00022679"/>
    </source>
</evidence>
<feature type="transmembrane region" description="Helical" evidence="18">
    <location>
        <begin position="280"/>
        <end position="302"/>
    </location>
</feature>
<evidence type="ECO:0000259" key="20">
    <source>
        <dbReference type="PROSITE" id="PS51099"/>
    </source>
</evidence>
<dbReference type="GO" id="GO:0090563">
    <property type="term" value="F:protein-phosphocysteine-sugar phosphotransferase activity"/>
    <property type="evidence" value="ECO:0007669"/>
    <property type="project" value="TreeGrafter"/>
</dbReference>
<dbReference type="GO" id="GO:0005886">
    <property type="term" value="C:plasma membrane"/>
    <property type="evidence" value="ECO:0007669"/>
    <property type="project" value="UniProtKB-SubCell"/>
</dbReference>
<dbReference type="PROSITE" id="PS00372">
    <property type="entry name" value="PTS_EIIA_TYPE_2_HIS"/>
    <property type="match status" value="1"/>
</dbReference>
<dbReference type="SUPFAM" id="SSF55804">
    <property type="entry name" value="Phoshotransferase/anion transport protein"/>
    <property type="match status" value="1"/>
</dbReference>
<dbReference type="PANTHER" id="PTHR30181">
    <property type="entry name" value="MANNITOL PERMEASE IIC COMPONENT"/>
    <property type="match status" value="1"/>
</dbReference>
<dbReference type="InterPro" id="IPR002178">
    <property type="entry name" value="PTS_EIIA_type-2_dom"/>
</dbReference>
<keyword evidence="9" id="KW-0597">Phosphoprotein</keyword>
<dbReference type="NCBIfam" id="NF011663">
    <property type="entry name" value="PRK15083.1"/>
    <property type="match status" value="1"/>
</dbReference>
<evidence type="ECO:0000256" key="5">
    <source>
        <dbReference type="ARBA" id="ARBA00015039"/>
    </source>
</evidence>
<dbReference type="InterPro" id="IPR036095">
    <property type="entry name" value="PTS_EIIB-like_sf"/>
</dbReference>
<keyword evidence="8" id="KW-0997">Cell inner membrane</keyword>
<comment type="caution">
    <text evidence="22">The sequence shown here is derived from an EMBL/GenBank/DDBJ whole genome shotgun (WGS) entry which is preliminary data.</text>
</comment>
<dbReference type="InterPro" id="IPR050893">
    <property type="entry name" value="Sugar_PTS"/>
</dbReference>
<dbReference type="InterPro" id="IPR004718">
    <property type="entry name" value="PTS_IIC_mtl"/>
</dbReference>
<proteinExistence type="predicted"/>
<evidence type="ECO:0000256" key="13">
    <source>
        <dbReference type="ARBA" id="ARBA00022692"/>
    </source>
</evidence>
<dbReference type="Gene3D" id="3.40.50.2300">
    <property type="match status" value="1"/>
</dbReference>
<dbReference type="Pfam" id="PF00359">
    <property type="entry name" value="PTS_EIIA_2"/>
    <property type="match status" value="1"/>
</dbReference>
<evidence type="ECO:0000256" key="18">
    <source>
        <dbReference type="SAM" id="Phobius"/>
    </source>
</evidence>
<keyword evidence="11" id="KW-0808">Transferase</keyword>
<dbReference type="PROSITE" id="PS51099">
    <property type="entry name" value="PTS_EIIB_TYPE_2"/>
    <property type="match status" value="1"/>
</dbReference>
<dbReference type="RefSeq" id="WP_100079935.1">
    <property type="nucleotide sequence ID" value="NZ_NQVN01000003.1"/>
</dbReference>
<feature type="domain" description="PTS EIIA type-2" evidence="19">
    <location>
        <begin position="502"/>
        <end position="644"/>
    </location>
</feature>
<evidence type="ECO:0000256" key="3">
    <source>
        <dbReference type="ARBA" id="ARBA00011738"/>
    </source>
</evidence>
<dbReference type="SUPFAM" id="SSF52794">
    <property type="entry name" value="PTS system IIB component-like"/>
    <property type="match status" value="1"/>
</dbReference>
<keyword evidence="23" id="KW-1185">Reference proteome</keyword>
<keyword evidence="6" id="KW-0813">Transport</keyword>
<dbReference type="CDD" id="cd05567">
    <property type="entry name" value="PTS_IIB_mannitol"/>
    <property type="match status" value="1"/>
</dbReference>
<dbReference type="EMBL" id="NQVN01000003">
    <property type="protein sequence ID" value="PIO99830.1"/>
    <property type="molecule type" value="Genomic_DNA"/>
</dbReference>
<organism evidence="22 23">
    <name type="scientific">Pleomorphomonas carboxyditropha</name>
    <dbReference type="NCBI Taxonomy" id="2023338"/>
    <lineage>
        <taxon>Bacteria</taxon>
        <taxon>Pseudomonadati</taxon>
        <taxon>Pseudomonadota</taxon>
        <taxon>Alphaproteobacteria</taxon>
        <taxon>Hyphomicrobiales</taxon>
        <taxon>Pleomorphomonadaceae</taxon>
        <taxon>Pleomorphomonas</taxon>
    </lineage>
</organism>
<dbReference type="EC" id="2.7.1.197" evidence="4"/>
<dbReference type="InterPro" id="IPR003501">
    <property type="entry name" value="PTS_EIIB_2/3"/>
</dbReference>
<dbReference type="GO" id="GO:0022872">
    <property type="term" value="F:protein-N(PI)-phosphohistidine-mannitol phosphotransferase system transmembrane transporter activity"/>
    <property type="evidence" value="ECO:0007669"/>
    <property type="project" value="InterPro"/>
</dbReference>
<evidence type="ECO:0000256" key="4">
    <source>
        <dbReference type="ARBA" id="ARBA00011909"/>
    </source>
</evidence>